<feature type="region of interest" description="Disordered" evidence="1">
    <location>
        <begin position="38"/>
        <end position="58"/>
    </location>
</feature>
<feature type="compositionally biased region" description="Basic and acidic residues" evidence="1">
    <location>
        <begin position="220"/>
        <end position="245"/>
    </location>
</feature>
<name>A0A8J5CEG3_CHIOP</name>
<feature type="compositionally biased region" description="Basic and acidic residues" evidence="1">
    <location>
        <begin position="348"/>
        <end position="392"/>
    </location>
</feature>
<feature type="compositionally biased region" description="Basic and acidic residues" evidence="1">
    <location>
        <begin position="406"/>
        <end position="419"/>
    </location>
</feature>
<proteinExistence type="predicted"/>
<feature type="compositionally biased region" description="Polar residues" evidence="1">
    <location>
        <begin position="182"/>
        <end position="204"/>
    </location>
</feature>
<dbReference type="AlphaFoldDB" id="A0A8J5CEG3"/>
<evidence type="ECO:0000313" key="3">
    <source>
        <dbReference type="Proteomes" id="UP000770661"/>
    </source>
</evidence>
<organism evidence="2 3">
    <name type="scientific">Chionoecetes opilio</name>
    <name type="common">Atlantic snow crab</name>
    <name type="synonym">Cancer opilio</name>
    <dbReference type="NCBI Taxonomy" id="41210"/>
    <lineage>
        <taxon>Eukaryota</taxon>
        <taxon>Metazoa</taxon>
        <taxon>Ecdysozoa</taxon>
        <taxon>Arthropoda</taxon>
        <taxon>Crustacea</taxon>
        <taxon>Multicrustacea</taxon>
        <taxon>Malacostraca</taxon>
        <taxon>Eumalacostraca</taxon>
        <taxon>Eucarida</taxon>
        <taxon>Decapoda</taxon>
        <taxon>Pleocyemata</taxon>
        <taxon>Brachyura</taxon>
        <taxon>Eubrachyura</taxon>
        <taxon>Majoidea</taxon>
        <taxon>Majidae</taxon>
        <taxon>Chionoecetes</taxon>
    </lineage>
</organism>
<keyword evidence="3" id="KW-1185">Reference proteome</keyword>
<gene>
    <name evidence="2" type="ORF">GWK47_023556</name>
</gene>
<reference evidence="2" key="1">
    <citation type="submission" date="2020-07" db="EMBL/GenBank/DDBJ databases">
        <title>The High-quality genome of the commercially important snow crab, Chionoecetes opilio.</title>
        <authorList>
            <person name="Jeong J.-H."/>
            <person name="Ryu S."/>
        </authorList>
    </citation>
    <scope>NUCLEOTIDE SEQUENCE</scope>
    <source>
        <strain evidence="2">MADBK_172401_WGS</strain>
        <tissue evidence="2">Digestive gland</tissue>
    </source>
</reference>
<feature type="compositionally biased region" description="Low complexity" evidence="1">
    <location>
        <begin position="150"/>
        <end position="163"/>
    </location>
</feature>
<dbReference type="OrthoDB" id="6378075at2759"/>
<feature type="region of interest" description="Disordered" evidence="1">
    <location>
        <begin position="150"/>
        <end position="434"/>
    </location>
</feature>
<accession>A0A8J5CEG3</accession>
<dbReference type="EMBL" id="JACEEZ010024553">
    <property type="protein sequence ID" value="KAG0710070.1"/>
    <property type="molecule type" value="Genomic_DNA"/>
</dbReference>
<comment type="caution">
    <text evidence="2">The sequence shown here is derived from an EMBL/GenBank/DDBJ whole genome shotgun (WGS) entry which is preliminary data.</text>
</comment>
<feature type="compositionally biased region" description="Basic and acidic residues" evidence="1">
    <location>
        <begin position="286"/>
        <end position="310"/>
    </location>
</feature>
<dbReference type="Proteomes" id="UP000770661">
    <property type="component" value="Unassembled WGS sequence"/>
</dbReference>
<evidence type="ECO:0000313" key="2">
    <source>
        <dbReference type="EMBL" id="KAG0710070.1"/>
    </source>
</evidence>
<sequence>MDPPRMNRYWRRPKLRVYDCNVRDAERFYQDSYKQYLSEKEDAARRSTRARSSDTNRTTTEFYPHLLAGSGFKQAAREDVMRQANLPPLPPALAEATKSRWDSDHKVPETNFTARAEGLADFDPRDKASIEERYQKLRRLREELNLPAEGAESSALGSLRSGSVGAGGGGGGRYGTERDSYMSEQSSRSLASTGGPDETSSYSSRSERMARMNGNAGGGEGHRYKTDTSTSEYKRGGDQRSDRGGDQGSSEYRYRSERGAAGDQNSYDYKSRSERGGDQNSLDYTPRSERGGTGEQSTRYEYRLKSDRGGGDQNSYEYKPRSERGAASDLTSSDYKYKSERGGGSSDYKSRFELKSDDYKPSSRTVDFDLPKSDRKKDDYSISSSTDRKADRYSSLSSTSAVSASTERKSLASSSKDDDKEVDDVNVSDMMKKLPSSQEILERISKLELDD</sequence>
<feature type="compositionally biased region" description="Low complexity" evidence="1">
    <location>
        <begin position="394"/>
        <end position="405"/>
    </location>
</feature>
<feature type="compositionally biased region" description="Gly residues" evidence="1">
    <location>
        <begin position="164"/>
        <end position="174"/>
    </location>
</feature>
<protein>
    <submittedName>
        <fullName evidence="2">Uncharacterized protein</fullName>
    </submittedName>
</protein>
<evidence type="ECO:0000256" key="1">
    <source>
        <dbReference type="SAM" id="MobiDB-lite"/>
    </source>
</evidence>